<evidence type="ECO:0000313" key="2">
    <source>
        <dbReference type="Proteomes" id="UP001500928"/>
    </source>
</evidence>
<keyword evidence="2" id="KW-1185">Reference proteome</keyword>
<dbReference type="EMBL" id="BAABHO010000003">
    <property type="protein sequence ID" value="GAA4775444.1"/>
    <property type="molecule type" value="Genomic_DNA"/>
</dbReference>
<sequence>MSGPSPSAEGATGSTALERARARWRATGDRVWSIAVVDGEEYRRVAGLVGGVLERVRACTPTVESLLALDADPTPLLGPDGDRRVLEAALAVRGDELIAARARDRRIAAIAAARAAGETWVVLDETAGSSQRTVEMHLATGLALVATADPYAGDEPYALGEVVLDAATGDPLAGEADDEGAETAFADAAAWRAERARRRAEIGSLDGGDTMLSDKRRP</sequence>
<gene>
    <name evidence="1" type="ORF">GCM10023200_05000</name>
</gene>
<dbReference type="Proteomes" id="UP001500928">
    <property type="component" value="Unassembled WGS sequence"/>
</dbReference>
<reference evidence="2" key="1">
    <citation type="journal article" date="2019" name="Int. J. Syst. Evol. Microbiol.">
        <title>The Global Catalogue of Microorganisms (GCM) 10K type strain sequencing project: providing services to taxonomists for standard genome sequencing and annotation.</title>
        <authorList>
            <consortium name="The Broad Institute Genomics Platform"/>
            <consortium name="The Broad Institute Genome Sequencing Center for Infectious Disease"/>
            <person name="Wu L."/>
            <person name="Ma J."/>
        </authorList>
    </citation>
    <scope>NUCLEOTIDE SEQUENCE [LARGE SCALE GENOMIC DNA]</scope>
    <source>
        <strain evidence="2">JCM 17979</strain>
    </source>
</reference>
<name>A0ABP9A6Y2_9PSEU</name>
<comment type="caution">
    <text evidence="1">The sequence shown here is derived from an EMBL/GenBank/DDBJ whole genome shotgun (WGS) entry which is preliminary data.</text>
</comment>
<evidence type="ECO:0000313" key="1">
    <source>
        <dbReference type="EMBL" id="GAA4775444.1"/>
    </source>
</evidence>
<organism evidence="1 2">
    <name type="scientific">Actinomycetospora chlora</name>
    <dbReference type="NCBI Taxonomy" id="663608"/>
    <lineage>
        <taxon>Bacteria</taxon>
        <taxon>Bacillati</taxon>
        <taxon>Actinomycetota</taxon>
        <taxon>Actinomycetes</taxon>
        <taxon>Pseudonocardiales</taxon>
        <taxon>Pseudonocardiaceae</taxon>
        <taxon>Actinomycetospora</taxon>
    </lineage>
</organism>
<protein>
    <submittedName>
        <fullName evidence="1">Uncharacterized protein</fullName>
    </submittedName>
</protein>
<proteinExistence type="predicted"/>
<accession>A0ABP9A6Y2</accession>
<dbReference type="RefSeq" id="WP_345410800.1">
    <property type="nucleotide sequence ID" value="NZ_BAABHO010000003.1"/>
</dbReference>